<keyword evidence="6 7" id="KW-0472">Membrane</keyword>
<sequence length="239" mass="26817">MLNSSIMAKSVLVILLLFSVVSWAIILQKYFFFKIAKDEDRRFFAYFSKTSNFTNVYDYSRELQYSTVARVFLIGYRELYVFQEMARSKKGKRSLLEDEKFISARDIKGISLALNKAINAEITRLSRRLDFLATTGSTAPFIGLFGTVWGIMTSFSAIGLQGSASIGGVAPGIAEALIATAAGLIAAIPAVIFYNYLSDKIRLFTSDLDDFSHDFVYLLENNFTKSASPVEDIRDWDMT</sequence>
<dbReference type="AlphaFoldDB" id="A0A382CZN7"/>
<evidence type="ECO:0000313" key="9">
    <source>
        <dbReference type="EMBL" id="SVB30787.1"/>
    </source>
</evidence>
<protein>
    <recommendedName>
        <fullName evidence="8">MotA/TolQ/ExbB proton channel domain-containing protein</fullName>
    </recommendedName>
</protein>
<keyword evidence="4 7" id="KW-0812">Transmembrane</keyword>
<feature type="domain" description="MotA/TolQ/ExbB proton channel" evidence="8">
    <location>
        <begin position="100"/>
        <end position="207"/>
    </location>
</feature>
<evidence type="ECO:0000256" key="6">
    <source>
        <dbReference type="ARBA" id="ARBA00023136"/>
    </source>
</evidence>
<dbReference type="Pfam" id="PF01618">
    <property type="entry name" value="MotA_ExbB"/>
    <property type="match status" value="1"/>
</dbReference>
<organism evidence="9">
    <name type="scientific">marine metagenome</name>
    <dbReference type="NCBI Taxonomy" id="408172"/>
    <lineage>
        <taxon>unclassified sequences</taxon>
        <taxon>metagenomes</taxon>
        <taxon>ecological metagenomes</taxon>
    </lineage>
</organism>
<evidence type="ECO:0000256" key="4">
    <source>
        <dbReference type="ARBA" id="ARBA00022692"/>
    </source>
</evidence>
<feature type="transmembrane region" description="Helical" evidence="7">
    <location>
        <begin position="6"/>
        <end position="27"/>
    </location>
</feature>
<dbReference type="PANTHER" id="PTHR30625">
    <property type="entry name" value="PROTEIN TOLQ"/>
    <property type="match status" value="1"/>
</dbReference>
<dbReference type="GO" id="GO:0005886">
    <property type="term" value="C:plasma membrane"/>
    <property type="evidence" value="ECO:0007669"/>
    <property type="project" value="UniProtKB-SubCell"/>
</dbReference>
<evidence type="ECO:0000256" key="2">
    <source>
        <dbReference type="ARBA" id="ARBA00010442"/>
    </source>
</evidence>
<dbReference type="InterPro" id="IPR050790">
    <property type="entry name" value="ExbB/TolQ_transport"/>
</dbReference>
<reference evidence="9" key="1">
    <citation type="submission" date="2018-05" db="EMBL/GenBank/DDBJ databases">
        <authorList>
            <person name="Lanie J.A."/>
            <person name="Ng W.-L."/>
            <person name="Kazmierczak K.M."/>
            <person name="Andrzejewski T.M."/>
            <person name="Davidsen T.M."/>
            <person name="Wayne K.J."/>
            <person name="Tettelin H."/>
            <person name="Glass J.I."/>
            <person name="Rusch D."/>
            <person name="Podicherti R."/>
            <person name="Tsui H.-C.T."/>
            <person name="Winkler M.E."/>
        </authorList>
    </citation>
    <scope>NUCLEOTIDE SEQUENCE</scope>
</reference>
<evidence type="ECO:0000256" key="5">
    <source>
        <dbReference type="ARBA" id="ARBA00022989"/>
    </source>
</evidence>
<dbReference type="EMBL" id="UINC01036587">
    <property type="protein sequence ID" value="SVB30787.1"/>
    <property type="molecule type" value="Genomic_DNA"/>
</dbReference>
<keyword evidence="3" id="KW-1003">Cell membrane</keyword>
<dbReference type="GO" id="GO:0017038">
    <property type="term" value="P:protein import"/>
    <property type="evidence" value="ECO:0007669"/>
    <property type="project" value="TreeGrafter"/>
</dbReference>
<evidence type="ECO:0000256" key="3">
    <source>
        <dbReference type="ARBA" id="ARBA00022475"/>
    </source>
</evidence>
<gene>
    <name evidence="9" type="ORF">METZ01_LOCUS183641</name>
</gene>
<feature type="transmembrane region" description="Helical" evidence="7">
    <location>
        <begin position="131"/>
        <end position="152"/>
    </location>
</feature>
<dbReference type="PANTHER" id="PTHR30625:SF3">
    <property type="entry name" value="TOL-PAL SYSTEM PROTEIN TOLQ"/>
    <property type="match status" value="1"/>
</dbReference>
<evidence type="ECO:0000259" key="8">
    <source>
        <dbReference type="Pfam" id="PF01618"/>
    </source>
</evidence>
<accession>A0A382CZN7</accession>
<proteinExistence type="inferred from homology"/>
<comment type="similarity">
    <text evidence="2">Belongs to the ExbB/TolQ family.</text>
</comment>
<dbReference type="InterPro" id="IPR002898">
    <property type="entry name" value="MotA_ExbB_proton_chnl"/>
</dbReference>
<evidence type="ECO:0000256" key="7">
    <source>
        <dbReference type="SAM" id="Phobius"/>
    </source>
</evidence>
<evidence type="ECO:0000256" key="1">
    <source>
        <dbReference type="ARBA" id="ARBA00004651"/>
    </source>
</evidence>
<name>A0A382CZN7_9ZZZZ</name>
<feature type="transmembrane region" description="Helical" evidence="7">
    <location>
        <begin position="172"/>
        <end position="197"/>
    </location>
</feature>
<keyword evidence="5 7" id="KW-1133">Transmembrane helix</keyword>
<comment type="subcellular location">
    <subcellularLocation>
        <location evidence="1">Cell membrane</location>
        <topology evidence="1">Multi-pass membrane protein</topology>
    </subcellularLocation>
</comment>